<evidence type="ECO:0000313" key="1">
    <source>
        <dbReference type="EMBL" id="KAH7853095.1"/>
    </source>
</evidence>
<name>A0ACB7YJT8_9ERIC</name>
<protein>
    <submittedName>
        <fullName evidence="1">Uncharacterized protein</fullName>
    </submittedName>
</protein>
<proteinExistence type="predicted"/>
<dbReference type="EMBL" id="CM037158">
    <property type="protein sequence ID" value="KAH7853095.1"/>
    <property type="molecule type" value="Genomic_DNA"/>
</dbReference>
<organism evidence="1 2">
    <name type="scientific">Vaccinium darrowii</name>
    <dbReference type="NCBI Taxonomy" id="229202"/>
    <lineage>
        <taxon>Eukaryota</taxon>
        <taxon>Viridiplantae</taxon>
        <taxon>Streptophyta</taxon>
        <taxon>Embryophyta</taxon>
        <taxon>Tracheophyta</taxon>
        <taxon>Spermatophyta</taxon>
        <taxon>Magnoliopsida</taxon>
        <taxon>eudicotyledons</taxon>
        <taxon>Gunneridae</taxon>
        <taxon>Pentapetalae</taxon>
        <taxon>asterids</taxon>
        <taxon>Ericales</taxon>
        <taxon>Ericaceae</taxon>
        <taxon>Vaccinioideae</taxon>
        <taxon>Vaccinieae</taxon>
        <taxon>Vaccinium</taxon>
    </lineage>
</organism>
<reference evidence="1 2" key="1">
    <citation type="journal article" date="2021" name="Hortic Res">
        <title>High-quality reference genome and annotation aids understanding of berry development for evergreen blueberry (Vaccinium darrowii).</title>
        <authorList>
            <person name="Yu J."/>
            <person name="Hulse-Kemp A.M."/>
            <person name="Babiker E."/>
            <person name="Staton M."/>
        </authorList>
    </citation>
    <scope>NUCLEOTIDE SEQUENCE [LARGE SCALE GENOMIC DNA]</scope>
    <source>
        <strain evidence="2">cv. NJ 8807/NJ 8810</strain>
        <tissue evidence="1">Young leaf</tissue>
    </source>
</reference>
<gene>
    <name evidence="1" type="ORF">Vadar_033154</name>
</gene>
<comment type="caution">
    <text evidence="1">The sequence shown here is derived from an EMBL/GenBank/DDBJ whole genome shotgun (WGS) entry which is preliminary data.</text>
</comment>
<sequence>MSDYLPSEVIINILSRVPAKSLVKFRCVCKSWRSLISSSDFTSAHLHLPTKPPLLLLRHSSLAPTYKEIYSLRFDDGDFTSLLDLHCPFKTESGCFFRVVGCCNGVICLSDDYFSYTDTIILWNPAIRRYLTLPRPNLRFGDSDNSHFFALGFGFDPKTNDHKIIRIVYQKAAGEGRTCRKKKKKQAPDGKVWGIPPRVEVYALSTGKWKTVKDVKIGYHLVEFFWSSVFANGRVHWMAYSGGKFDGYCNVILVFDVGSEMFREMKLPRKLVSECPLNLAVVAYRDSIAVFQYEDRFPYTGKDFTVWVMKQSSGEVVAEKWDGNLVSCQPGRIKKMGICGGKESFYLGTYAESLILLDGGIVVPTEDTASSAGADDSSDDAAVLSDAKLDELSRFHYMFAASGLNA</sequence>
<evidence type="ECO:0000313" key="2">
    <source>
        <dbReference type="Proteomes" id="UP000828048"/>
    </source>
</evidence>
<dbReference type="Proteomes" id="UP000828048">
    <property type="component" value="Chromosome 8"/>
</dbReference>
<accession>A0ACB7YJT8</accession>
<keyword evidence="2" id="KW-1185">Reference proteome</keyword>